<dbReference type="AlphaFoldDB" id="A0A8S4R8I7"/>
<dbReference type="Gene3D" id="3.30.505.10">
    <property type="entry name" value="SH2 domain"/>
    <property type="match status" value="1"/>
</dbReference>
<dbReference type="SUPFAM" id="SSF55550">
    <property type="entry name" value="SH2 domain"/>
    <property type="match status" value="1"/>
</dbReference>
<evidence type="ECO:0000256" key="1">
    <source>
        <dbReference type="ARBA" id="ARBA00022999"/>
    </source>
</evidence>
<feature type="region of interest" description="Disordered" evidence="2">
    <location>
        <begin position="75"/>
        <end position="98"/>
    </location>
</feature>
<feature type="compositionally biased region" description="Polar residues" evidence="2">
    <location>
        <begin position="87"/>
        <end position="98"/>
    </location>
</feature>
<evidence type="ECO:0000313" key="3">
    <source>
        <dbReference type="EMBL" id="CAH2232327.1"/>
    </source>
</evidence>
<name>A0A8S4R8I7_9NEOP</name>
<feature type="non-terminal residue" evidence="3">
    <location>
        <position position="1"/>
    </location>
</feature>
<organism evidence="3 4">
    <name type="scientific">Pararge aegeria aegeria</name>
    <dbReference type="NCBI Taxonomy" id="348720"/>
    <lineage>
        <taxon>Eukaryota</taxon>
        <taxon>Metazoa</taxon>
        <taxon>Ecdysozoa</taxon>
        <taxon>Arthropoda</taxon>
        <taxon>Hexapoda</taxon>
        <taxon>Insecta</taxon>
        <taxon>Pterygota</taxon>
        <taxon>Neoptera</taxon>
        <taxon>Endopterygota</taxon>
        <taxon>Lepidoptera</taxon>
        <taxon>Glossata</taxon>
        <taxon>Ditrysia</taxon>
        <taxon>Papilionoidea</taxon>
        <taxon>Nymphalidae</taxon>
        <taxon>Satyrinae</taxon>
        <taxon>Satyrini</taxon>
        <taxon>Parargina</taxon>
        <taxon>Pararge</taxon>
    </lineage>
</organism>
<gene>
    <name evidence="3" type="primary">jg15853</name>
    <name evidence="3" type="ORF">PAEG_LOCUS10597</name>
</gene>
<dbReference type="EMBL" id="CAKXAJ010024890">
    <property type="protein sequence ID" value="CAH2232327.1"/>
    <property type="molecule type" value="Genomic_DNA"/>
</dbReference>
<evidence type="ECO:0000313" key="4">
    <source>
        <dbReference type="Proteomes" id="UP000838756"/>
    </source>
</evidence>
<dbReference type="InterPro" id="IPR036860">
    <property type="entry name" value="SH2_dom_sf"/>
</dbReference>
<dbReference type="PANTHER" id="PTHR11801">
    <property type="entry name" value="SIGNAL TRANSDUCER AND ACTIVATOR OF TRANSCRIPTION"/>
    <property type="match status" value="1"/>
</dbReference>
<accession>A0A8S4R8I7</accession>
<dbReference type="GO" id="GO:0003700">
    <property type="term" value="F:DNA-binding transcription factor activity"/>
    <property type="evidence" value="ECO:0007669"/>
    <property type="project" value="InterPro"/>
</dbReference>
<dbReference type="OrthoDB" id="19300at2759"/>
<keyword evidence="1" id="KW-0727">SH2 domain</keyword>
<proteinExistence type="predicted"/>
<dbReference type="GO" id="GO:0007165">
    <property type="term" value="P:signal transduction"/>
    <property type="evidence" value="ECO:0007669"/>
    <property type="project" value="InterPro"/>
</dbReference>
<sequence>GNEVFSLQPFTSRDLMLRSLADRILDLTQLQFLYPNIAKDEVFSKYYTKPENEMLKNGYVKPVLVTTLPPYMSGSPAYAHSPDSHRNTPSVHSSYFSASTPAQTESSFMDSELFEQIRAFEPDGFDDFDYFGGNVAMKRKYDENYQ</sequence>
<protein>
    <submittedName>
        <fullName evidence="3">Jg15853 protein</fullName>
    </submittedName>
</protein>
<reference evidence="3" key="1">
    <citation type="submission" date="2022-03" db="EMBL/GenBank/DDBJ databases">
        <authorList>
            <person name="Lindestad O."/>
        </authorList>
    </citation>
    <scope>NUCLEOTIDE SEQUENCE</scope>
</reference>
<dbReference type="Proteomes" id="UP000838756">
    <property type="component" value="Unassembled WGS sequence"/>
</dbReference>
<comment type="caution">
    <text evidence="3">The sequence shown here is derived from an EMBL/GenBank/DDBJ whole genome shotgun (WGS) entry which is preliminary data.</text>
</comment>
<evidence type="ECO:0000256" key="2">
    <source>
        <dbReference type="SAM" id="MobiDB-lite"/>
    </source>
</evidence>
<keyword evidence="4" id="KW-1185">Reference proteome</keyword>
<dbReference type="InterPro" id="IPR001217">
    <property type="entry name" value="STAT"/>
</dbReference>